<evidence type="ECO:0000259" key="6">
    <source>
        <dbReference type="SMART" id="SM01001"/>
    </source>
</evidence>
<dbReference type="InterPro" id="IPR033747">
    <property type="entry name" value="PurE_ClassI"/>
</dbReference>
<dbReference type="NCBIfam" id="TIGR01162">
    <property type="entry name" value="purE"/>
    <property type="match status" value="1"/>
</dbReference>
<evidence type="ECO:0000256" key="2">
    <source>
        <dbReference type="ARBA" id="ARBA00023235"/>
    </source>
</evidence>
<name>A0A5D8QEE5_9THEO</name>
<organism evidence="7 8">
    <name type="scientific">Calorimonas adulescens</name>
    <dbReference type="NCBI Taxonomy" id="2606906"/>
    <lineage>
        <taxon>Bacteria</taxon>
        <taxon>Bacillati</taxon>
        <taxon>Bacillota</taxon>
        <taxon>Clostridia</taxon>
        <taxon>Thermoanaerobacterales</taxon>
        <taxon>Thermoanaerobacteraceae</taxon>
        <taxon>Calorimonas</taxon>
    </lineage>
</organism>
<evidence type="ECO:0000256" key="4">
    <source>
        <dbReference type="PIRNR" id="PIRNR001338"/>
    </source>
</evidence>
<dbReference type="AlphaFoldDB" id="A0A5D8QEE5"/>
<dbReference type="EMBL" id="VTPS01000005">
    <property type="protein sequence ID" value="TZE82554.1"/>
    <property type="molecule type" value="Genomic_DNA"/>
</dbReference>
<proteinExistence type="inferred from homology"/>
<comment type="similarity">
    <text evidence="3">Belongs to the AIR carboxylase family. Class I subfamily.</text>
</comment>
<dbReference type="Gene3D" id="3.40.50.1970">
    <property type="match status" value="1"/>
</dbReference>
<feature type="binding site" evidence="3 5">
    <location>
        <position position="43"/>
    </location>
    <ligand>
        <name>substrate</name>
    </ligand>
</feature>
<keyword evidence="2 3" id="KW-0413">Isomerase</keyword>
<dbReference type="RefSeq" id="WP_149544793.1">
    <property type="nucleotide sequence ID" value="NZ_VTPS01000005.1"/>
</dbReference>
<dbReference type="PIRSF" id="PIRSF001338">
    <property type="entry name" value="AIR_carboxylase"/>
    <property type="match status" value="1"/>
</dbReference>
<evidence type="ECO:0000256" key="1">
    <source>
        <dbReference type="ARBA" id="ARBA00022755"/>
    </source>
</evidence>
<evidence type="ECO:0000313" key="8">
    <source>
        <dbReference type="Proteomes" id="UP000322976"/>
    </source>
</evidence>
<dbReference type="SUPFAM" id="SSF52255">
    <property type="entry name" value="N5-CAIR mutase (phosphoribosylaminoimidazole carboxylase, PurE)"/>
    <property type="match status" value="1"/>
</dbReference>
<keyword evidence="7" id="KW-0456">Lyase</keyword>
<dbReference type="Pfam" id="PF00731">
    <property type="entry name" value="AIRC"/>
    <property type="match status" value="1"/>
</dbReference>
<gene>
    <name evidence="3 7" type="primary">purE</name>
    <name evidence="7" type="ORF">FWJ32_04555</name>
</gene>
<evidence type="ECO:0000313" key="7">
    <source>
        <dbReference type="EMBL" id="TZE82554.1"/>
    </source>
</evidence>
<dbReference type="GO" id="GO:0034023">
    <property type="term" value="F:5-(carboxyamino)imidazole ribonucleotide mutase activity"/>
    <property type="evidence" value="ECO:0007669"/>
    <property type="project" value="UniProtKB-UniRule"/>
</dbReference>
<protein>
    <recommendedName>
        <fullName evidence="3 4">N5-carboxyaminoimidazole ribonucleotide mutase</fullName>
        <shortName evidence="3 4">N5-CAIR mutase</shortName>
        <ecNumber evidence="3 4">5.4.99.18</ecNumber>
    </recommendedName>
    <alternativeName>
        <fullName evidence="3">5-(carboxyamino)imidazole ribonucleotide mutase</fullName>
    </alternativeName>
</protein>
<feature type="domain" description="PurE" evidence="6">
    <location>
        <begin position="5"/>
        <end position="153"/>
    </location>
</feature>
<dbReference type="PANTHER" id="PTHR23046">
    <property type="entry name" value="PHOSPHORIBOSYLAMINOIMIDAZOLE CARBOXYLASE CATALYTIC SUBUNIT"/>
    <property type="match status" value="1"/>
</dbReference>
<comment type="function">
    <text evidence="3 4">Catalyzes the conversion of N5-carboxyaminoimidazole ribonucleotide (N5-CAIR) to 4-carboxy-5-aminoimidazole ribonucleotide (CAIR).</text>
</comment>
<dbReference type="EC" id="5.4.99.18" evidence="3 4"/>
<keyword evidence="8" id="KW-1185">Reference proteome</keyword>
<feature type="binding site" evidence="3 5">
    <location>
        <position position="16"/>
    </location>
    <ligand>
        <name>substrate</name>
    </ligand>
</feature>
<dbReference type="PANTHER" id="PTHR23046:SF2">
    <property type="entry name" value="PHOSPHORIBOSYLAMINOIMIDAZOLE CARBOXYLASE"/>
    <property type="match status" value="1"/>
</dbReference>
<comment type="pathway">
    <text evidence="3 4">Purine metabolism; IMP biosynthesis via de novo pathway; 5-amino-1-(5-phospho-D-ribosyl)imidazole-4-carboxylate from 5-amino-1-(5-phospho-D-ribosyl)imidazole (N5-CAIR route): step 2/2.</text>
</comment>
<comment type="catalytic activity">
    <reaction evidence="3 4">
        <text>5-carboxyamino-1-(5-phospho-D-ribosyl)imidazole + H(+) = 5-amino-1-(5-phospho-D-ribosyl)imidazole-4-carboxylate</text>
        <dbReference type="Rhea" id="RHEA:13193"/>
        <dbReference type="ChEBI" id="CHEBI:15378"/>
        <dbReference type="ChEBI" id="CHEBI:58730"/>
        <dbReference type="ChEBI" id="CHEBI:77657"/>
        <dbReference type="EC" id="5.4.99.18"/>
    </reaction>
</comment>
<dbReference type="UniPathway" id="UPA00074">
    <property type="reaction ID" value="UER00943"/>
</dbReference>
<feature type="binding site" evidence="3 5">
    <location>
        <position position="13"/>
    </location>
    <ligand>
        <name>substrate</name>
    </ligand>
</feature>
<dbReference type="HAMAP" id="MF_01929">
    <property type="entry name" value="PurE_classI"/>
    <property type="match status" value="1"/>
</dbReference>
<keyword evidence="1 3" id="KW-0658">Purine biosynthesis</keyword>
<dbReference type="SMART" id="SM01001">
    <property type="entry name" value="AIRC"/>
    <property type="match status" value="1"/>
</dbReference>
<reference evidence="7 8" key="1">
    <citation type="submission" date="2019-08" db="EMBL/GenBank/DDBJ databases">
        <title>Calorimonas adulescens gen. nov., sp. nov., an anaerobic thermophilic bacterium from Sakhalin hot spring.</title>
        <authorList>
            <person name="Khomyakova M.A."/>
            <person name="Merkel A.Y."/>
            <person name="Novikov A."/>
            <person name="Bonch-Osmolovskaya E.A."/>
            <person name="Slobodkin A.I."/>
        </authorList>
    </citation>
    <scope>NUCLEOTIDE SEQUENCE [LARGE SCALE GENOMIC DNA]</scope>
    <source>
        <strain evidence="7 8">A05MB</strain>
    </source>
</reference>
<accession>A0A5D8QEE5</accession>
<dbReference type="InterPro" id="IPR000031">
    <property type="entry name" value="PurE_dom"/>
</dbReference>
<comment type="caution">
    <text evidence="7">The sequence shown here is derived from an EMBL/GenBank/DDBJ whole genome shotgun (WGS) entry which is preliminary data.</text>
</comment>
<evidence type="ECO:0000256" key="5">
    <source>
        <dbReference type="PIRSR" id="PIRSR001338-1"/>
    </source>
</evidence>
<dbReference type="Proteomes" id="UP000322976">
    <property type="component" value="Unassembled WGS sequence"/>
</dbReference>
<dbReference type="GO" id="GO:0006189">
    <property type="term" value="P:'de novo' IMP biosynthetic process"/>
    <property type="evidence" value="ECO:0007669"/>
    <property type="project" value="UniProtKB-UniRule"/>
</dbReference>
<sequence length="155" mass="16381">MFVFKKIAFIVGSRSDLPKIDGGLKILEKMGISCDVKVLSAHRTPEEVRDFAIASEGEYDCIIAAAGKAAHLAGVIASHTTIPVIGVPIKSVPLDGMVSLLSIVEMPKGVPVATVGIDNAENAALLAAEIIALGNSEVGEALKRYREEMRKKVLS</sequence>
<dbReference type="GO" id="GO:0016829">
    <property type="term" value="F:lyase activity"/>
    <property type="evidence" value="ECO:0007669"/>
    <property type="project" value="UniProtKB-KW"/>
</dbReference>
<evidence type="ECO:0000256" key="3">
    <source>
        <dbReference type="HAMAP-Rule" id="MF_01929"/>
    </source>
</evidence>
<dbReference type="InterPro" id="IPR024694">
    <property type="entry name" value="PurE_prokaryotes"/>
</dbReference>